<protein>
    <submittedName>
        <fullName evidence="3">TIGR03667 family PPOX class F420-dependent oxidoreductase</fullName>
        <ecNumber evidence="3">1.-.-.-</ecNumber>
    </submittedName>
</protein>
<dbReference type="NCBIfam" id="TIGR03667">
    <property type="entry name" value="Rv3369"/>
    <property type="match status" value="1"/>
</dbReference>
<dbReference type="Pfam" id="PF01243">
    <property type="entry name" value="PNPOx_N"/>
    <property type="match status" value="1"/>
</dbReference>
<keyword evidence="1 3" id="KW-0560">Oxidoreductase</keyword>
<feature type="domain" description="Pyridoxamine 5'-phosphate oxidase N-terminal" evidence="2">
    <location>
        <begin position="18"/>
        <end position="133"/>
    </location>
</feature>
<name>A0A4R5A6Q1_9ACTN</name>
<dbReference type="PANTHER" id="PTHR35176">
    <property type="entry name" value="HEME OXYGENASE HI_0854-RELATED"/>
    <property type="match status" value="1"/>
</dbReference>
<gene>
    <name evidence="3" type="ORF">E1262_22735</name>
</gene>
<comment type="caution">
    <text evidence="3">The sequence shown here is derived from an EMBL/GenBank/DDBJ whole genome shotgun (WGS) entry which is preliminary data.</text>
</comment>
<dbReference type="PANTHER" id="PTHR35176:SF6">
    <property type="entry name" value="HEME OXYGENASE HI_0854-RELATED"/>
    <property type="match status" value="1"/>
</dbReference>
<evidence type="ECO:0000259" key="2">
    <source>
        <dbReference type="Pfam" id="PF01243"/>
    </source>
</evidence>
<dbReference type="InterPro" id="IPR019966">
    <property type="entry name" value="F420-dep_enz_PPOX_Rv3369"/>
</dbReference>
<dbReference type="GO" id="GO:0005829">
    <property type="term" value="C:cytosol"/>
    <property type="evidence" value="ECO:0007669"/>
    <property type="project" value="TreeGrafter"/>
</dbReference>
<evidence type="ECO:0000313" key="3">
    <source>
        <dbReference type="EMBL" id="TDD66294.1"/>
    </source>
</evidence>
<sequence>MTDNGVFPSTDTPFGRRVHERLRDDRVLWLTVVAPSGTPQPNPVWFVRVGDDIVVYNDRHAARLDWLDERPRVALHLNSDPDGGDVVVLTGRAELREDIPPAHESPEYVAKYGPDMVRVSGSAEEFVRQYSVAAVIRIDHIRGY</sequence>
<dbReference type="InterPro" id="IPR012349">
    <property type="entry name" value="Split_barrel_FMN-bd"/>
</dbReference>
<reference evidence="3 4" key="1">
    <citation type="submission" date="2019-02" db="EMBL/GenBank/DDBJ databases">
        <title>Draft genome sequences of novel Actinobacteria.</title>
        <authorList>
            <person name="Sahin N."/>
            <person name="Ay H."/>
            <person name="Saygin H."/>
        </authorList>
    </citation>
    <scope>NUCLEOTIDE SEQUENCE [LARGE SCALE GENOMIC DNA]</scope>
    <source>
        <strain evidence="3 4">8K307</strain>
    </source>
</reference>
<dbReference type="EMBL" id="SMLB01000041">
    <property type="protein sequence ID" value="TDD66294.1"/>
    <property type="molecule type" value="Genomic_DNA"/>
</dbReference>
<keyword evidence="4" id="KW-1185">Reference proteome</keyword>
<dbReference type="RefSeq" id="WP_132105904.1">
    <property type="nucleotide sequence ID" value="NZ_SMLB01000041.1"/>
</dbReference>
<dbReference type="GO" id="GO:0016627">
    <property type="term" value="F:oxidoreductase activity, acting on the CH-CH group of donors"/>
    <property type="evidence" value="ECO:0007669"/>
    <property type="project" value="TreeGrafter"/>
</dbReference>
<dbReference type="OrthoDB" id="157302at2"/>
<dbReference type="InterPro" id="IPR052019">
    <property type="entry name" value="F420H2_bilvrd_red/Heme_oxyg"/>
</dbReference>
<dbReference type="SUPFAM" id="SSF50475">
    <property type="entry name" value="FMN-binding split barrel"/>
    <property type="match status" value="1"/>
</dbReference>
<proteinExistence type="predicted"/>
<evidence type="ECO:0000256" key="1">
    <source>
        <dbReference type="ARBA" id="ARBA00023002"/>
    </source>
</evidence>
<dbReference type="GO" id="GO:0070967">
    <property type="term" value="F:coenzyme F420 binding"/>
    <property type="evidence" value="ECO:0007669"/>
    <property type="project" value="TreeGrafter"/>
</dbReference>
<dbReference type="AlphaFoldDB" id="A0A4R5A6Q1"/>
<dbReference type="EC" id="1.-.-.-" evidence="3"/>
<dbReference type="Proteomes" id="UP000295217">
    <property type="component" value="Unassembled WGS sequence"/>
</dbReference>
<dbReference type="Gene3D" id="2.30.110.10">
    <property type="entry name" value="Electron Transport, Fmn-binding Protein, Chain A"/>
    <property type="match status" value="1"/>
</dbReference>
<organism evidence="3 4">
    <name type="scientific">Jiangella aurantiaca</name>
    <dbReference type="NCBI Taxonomy" id="2530373"/>
    <lineage>
        <taxon>Bacteria</taxon>
        <taxon>Bacillati</taxon>
        <taxon>Actinomycetota</taxon>
        <taxon>Actinomycetes</taxon>
        <taxon>Jiangellales</taxon>
        <taxon>Jiangellaceae</taxon>
        <taxon>Jiangella</taxon>
    </lineage>
</organism>
<evidence type="ECO:0000313" key="4">
    <source>
        <dbReference type="Proteomes" id="UP000295217"/>
    </source>
</evidence>
<accession>A0A4R5A6Q1</accession>
<dbReference type="InterPro" id="IPR011576">
    <property type="entry name" value="Pyridox_Oxase_N"/>
</dbReference>